<dbReference type="AlphaFoldDB" id="A0A0P0D475"/>
<gene>
    <name evidence="1" type="ORF">APS56_11820</name>
</gene>
<dbReference type="OrthoDB" id="1143948at2"/>
<dbReference type="Proteomes" id="UP000057981">
    <property type="component" value="Chromosome"/>
</dbReference>
<dbReference type="RefSeq" id="WP_054728354.1">
    <property type="nucleotide sequence ID" value="NZ_CP012898.1"/>
</dbReference>
<protein>
    <recommendedName>
        <fullName evidence="3">NlpE C-terminal OB domain-containing protein</fullName>
    </recommendedName>
</protein>
<organism evidence="1 2">
    <name type="scientific">Pseudalgibacter alginicilyticus</name>
    <dbReference type="NCBI Taxonomy" id="1736674"/>
    <lineage>
        <taxon>Bacteria</taxon>
        <taxon>Pseudomonadati</taxon>
        <taxon>Bacteroidota</taxon>
        <taxon>Flavobacteriia</taxon>
        <taxon>Flavobacteriales</taxon>
        <taxon>Flavobacteriaceae</taxon>
        <taxon>Pseudalgibacter</taxon>
    </lineage>
</organism>
<keyword evidence="2" id="KW-1185">Reference proteome</keyword>
<sequence>MEKTFFLAFILTVIISCKNDTKSDQNDSVIGTEGNEKTAKQNEDLTLLKGDFIYYADAAVLQTHTEVYGVVIDEKMHELDKQVQQYKNADTDMVPVEIRGKIIPKPDNEVGWPFRVEIKEILNISKPNPEDNTVVKLGS</sequence>
<accession>A0A0P0D475</accession>
<evidence type="ECO:0000313" key="1">
    <source>
        <dbReference type="EMBL" id="ALJ05770.1"/>
    </source>
</evidence>
<name>A0A0P0D475_9FLAO</name>
<reference evidence="1 2" key="1">
    <citation type="submission" date="2015-10" db="EMBL/GenBank/DDBJ databases">
        <authorList>
            <person name="Gilbert D.G."/>
        </authorList>
    </citation>
    <scope>NUCLEOTIDE SEQUENCE [LARGE SCALE GENOMIC DNA]</scope>
    <source>
        <strain evidence="2">HZ-22</strain>
    </source>
</reference>
<dbReference type="STRING" id="1736674.APS56_11820"/>
<proteinExistence type="predicted"/>
<evidence type="ECO:0008006" key="3">
    <source>
        <dbReference type="Google" id="ProtNLM"/>
    </source>
</evidence>
<dbReference type="PROSITE" id="PS51257">
    <property type="entry name" value="PROKAR_LIPOPROTEIN"/>
    <property type="match status" value="1"/>
</dbReference>
<evidence type="ECO:0000313" key="2">
    <source>
        <dbReference type="Proteomes" id="UP000057981"/>
    </source>
</evidence>
<dbReference type="EMBL" id="CP012898">
    <property type="protein sequence ID" value="ALJ05770.1"/>
    <property type="molecule type" value="Genomic_DNA"/>
</dbReference>
<dbReference type="KEGG" id="ahz:APS56_11820"/>